<reference evidence="2" key="1">
    <citation type="submission" date="2023-03" db="EMBL/GenBank/DDBJ databases">
        <title>Massive genome expansion in bonnet fungi (Mycena s.s.) driven by repeated elements and novel gene families across ecological guilds.</title>
        <authorList>
            <consortium name="Lawrence Berkeley National Laboratory"/>
            <person name="Harder C.B."/>
            <person name="Miyauchi S."/>
            <person name="Viragh M."/>
            <person name="Kuo A."/>
            <person name="Thoen E."/>
            <person name="Andreopoulos B."/>
            <person name="Lu D."/>
            <person name="Skrede I."/>
            <person name="Drula E."/>
            <person name="Henrissat B."/>
            <person name="Morin E."/>
            <person name="Kohler A."/>
            <person name="Barry K."/>
            <person name="LaButti K."/>
            <person name="Morin E."/>
            <person name="Salamov A."/>
            <person name="Lipzen A."/>
            <person name="Mereny Z."/>
            <person name="Hegedus B."/>
            <person name="Baldrian P."/>
            <person name="Stursova M."/>
            <person name="Weitz H."/>
            <person name="Taylor A."/>
            <person name="Grigoriev I.V."/>
            <person name="Nagy L.G."/>
            <person name="Martin F."/>
            <person name="Kauserud H."/>
        </authorList>
    </citation>
    <scope>NUCLEOTIDE SEQUENCE</scope>
    <source>
        <strain evidence="2">CBHHK182m</strain>
    </source>
</reference>
<proteinExistence type="predicted"/>
<keyword evidence="3" id="KW-1185">Reference proteome</keyword>
<protein>
    <submittedName>
        <fullName evidence="2">Uncharacterized protein</fullName>
    </submittedName>
</protein>
<feature type="chain" id="PRO_5041948681" evidence="1">
    <location>
        <begin position="21"/>
        <end position="112"/>
    </location>
</feature>
<accession>A0AAD7JV41</accession>
<gene>
    <name evidence="2" type="ORF">B0H16DRAFT_1513267</name>
</gene>
<organism evidence="2 3">
    <name type="scientific">Mycena metata</name>
    <dbReference type="NCBI Taxonomy" id="1033252"/>
    <lineage>
        <taxon>Eukaryota</taxon>
        <taxon>Fungi</taxon>
        <taxon>Dikarya</taxon>
        <taxon>Basidiomycota</taxon>
        <taxon>Agaricomycotina</taxon>
        <taxon>Agaricomycetes</taxon>
        <taxon>Agaricomycetidae</taxon>
        <taxon>Agaricales</taxon>
        <taxon>Marasmiineae</taxon>
        <taxon>Mycenaceae</taxon>
        <taxon>Mycena</taxon>
    </lineage>
</organism>
<evidence type="ECO:0000313" key="2">
    <source>
        <dbReference type="EMBL" id="KAJ7772381.1"/>
    </source>
</evidence>
<comment type="caution">
    <text evidence="2">The sequence shown here is derived from an EMBL/GenBank/DDBJ whole genome shotgun (WGS) entry which is preliminary data.</text>
</comment>
<evidence type="ECO:0000256" key="1">
    <source>
        <dbReference type="SAM" id="SignalP"/>
    </source>
</evidence>
<evidence type="ECO:0000313" key="3">
    <source>
        <dbReference type="Proteomes" id="UP001215598"/>
    </source>
</evidence>
<dbReference type="AlphaFoldDB" id="A0AAD7JV41"/>
<dbReference type="Proteomes" id="UP001215598">
    <property type="component" value="Unassembled WGS sequence"/>
</dbReference>
<keyword evidence="1" id="KW-0732">Signal</keyword>
<sequence>MKLSLSAFTIALSLFGVASAFDVEYCTTQNNQGECFGIDVPAHGFACNDVRPGFENLIQQVVIITANVGCVIYQGSGCTNTSMNIGVGQQSYNLPSAWIDQLRSLSCGHPPA</sequence>
<feature type="signal peptide" evidence="1">
    <location>
        <begin position="1"/>
        <end position="20"/>
    </location>
</feature>
<name>A0AAD7JV41_9AGAR</name>
<dbReference type="EMBL" id="JARKIB010000014">
    <property type="protein sequence ID" value="KAJ7772381.1"/>
    <property type="molecule type" value="Genomic_DNA"/>
</dbReference>